<sequence>MKEPLHLYGTQPGEMFKAWPLVSALIEAACKRPGCDMRPVEVFAACLNGEAQLILGLDALRKVVVAAAVTQVREYPEIRSCWVLAVGGEGGHWPAALSAIEAGAARLGCRAVEFVGRRGWSRLLPAYQAAPCEAGHHFMKRLAA</sequence>
<gene>
    <name evidence="1" type="ORF">MetexDRAFT_6356</name>
</gene>
<comment type="caution">
    <text evidence="1">The sequence shown here is derived from an EMBL/GenBank/DDBJ whole genome shotgun (WGS) entry which is preliminary data.</text>
</comment>
<proteinExistence type="predicted"/>
<dbReference type="EMBL" id="AGJK01000415">
    <property type="protein sequence ID" value="EHP80764.1"/>
    <property type="molecule type" value="Genomic_DNA"/>
</dbReference>
<dbReference type="RefSeq" id="WP_003606966.1">
    <property type="nucleotide sequence ID" value="NZ_AGJK01000415.1"/>
</dbReference>
<evidence type="ECO:0000313" key="1">
    <source>
        <dbReference type="EMBL" id="EHP80764.1"/>
    </source>
</evidence>
<reference evidence="1 2" key="1">
    <citation type="submission" date="2011-09" db="EMBL/GenBank/DDBJ databases">
        <title>The draft genome of Methylobacterium extorquens DSM 13060.</title>
        <authorList>
            <consortium name="US DOE Joint Genome Institute (JGI-PGF)"/>
            <person name="Lucas S."/>
            <person name="Han J."/>
            <person name="Lapidus A."/>
            <person name="Cheng J.-F."/>
            <person name="Goodwin L."/>
            <person name="Pitluck S."/>
            <person name="Peters L."/>
            <person name="Land M.L."/>
            <person name="Hauser L."/>
            <person name="Koskimaki J."/>
            <person name="Halonen O."/>
            <person name="Pirttila A."/>
            <person name="Frank C."/>
            <person name="Woyke T.J."/>
        </authorList>
    </citation>
    <scope>NUCLEOTIDE SEQUENCE [LARGE SCALE GENOMIC DNA]</scope>
    <source>
        <strain evidence="1 2">DSM 13060</strain>
    </source>
</reference>
<accession>H1KUP3</accession>
<protein>
    <submittedName>
        <fullName evidence="1">Uncharacterized protein</fullName>
    </submittedName>
</protein>
<dbReference type="Proteomes" id="UP000004382">
    <property type="component" value="Unassembled WGS sequence"/>
</dbReference>
<dbReference type="PATRIC" id="fig|882800.3.peg.6089"/>
<evidence type="ECO:0000313" key="2">
    <source>
        <dbReference type="Proteomes" id="UP000004382"/>
    </source>
</evidence>
<dbReference type="AlphaFoldDB" id="H1KUP3"/>
<name>H1KUP3_METEX</name>
<organism evidence="1 2">
    <name type="scientific">Methylorubrum extorquens DSM 13060</name>
    <dbReference type="NCBI Taxonomy" id="882800"/>
    <lineage>
        <taxon>Bacteria</taxon>
        <taxon>Pseudomonadati</taxon>
        <taxon>Pseudomonadota</taxon>
        <taxon>Alphaproteobacteria</taxon>
        <taxon>Hyphomicrobiales</taxon>
        <taxon>Methylobacteriaceae</taxon>
        <taxon>Methylorubrum</taxon>
    </lineage>
</organism>